<sequence length="379" mass="40891">MGGATERRHAFSVWLRTGRLPGPAEASQPEFKFNPWHDTRNGRFTFAGAGQFYGIGSISSSSAQDRMAPRIVFKEDPAKPPLANKEEVDAWAAKLLRKYGKQRGFPEAIEAQRRRYMRALTDRAPPGPPRDALGKVADFATGFGEGVIDVGKEVAKGVYALATTNPATSAKNIEFGIARAIDGAVAAEDTPAHVQLKRGAHAVRNASAHDLGHALGTVTGNTALALVPGAVASKISAARRVAKAGSAEAAIKPPKINWVDESTGQKKGVAKDYNDSAAGARSNVATRRSQVPAVERRLPDGRTRPVRFDGIEGEYLVDRKWSIFTTPKAKNQALRQSEALRQNGLTGVWQVPTEVQRRRAVKLLRSLGIANIRVELIEP</sequence>
<dbReference type="EMBL" id="JALMLT010000004">
    <property type="protein sequence ID" value="MDT8760102.1"/>
    <property type="molecule type" value="Genomic_DNA"/>
</dbReference>
<name>A0ABU3N6H8_9SPHN</name>
<evidence type="ECO:0000313" key="1">
    <source>
        <dbReference type="EMBL" id="MDT8760102.1"/>
    </source>
</evidence>
<reference evidence="1" key="1">
    <citation type="submission" date="2022-04" db="EMBL/GenBank/DDBJ databases">
        <title>Tomato heritable bacteria conferring resistance against bacterial wilt.</title>
        <authorList>
            <person name="Yin J."/>
        </authorList>
    </citation>
    <scope>NUCLEOTIDE SEQUENCE</scope>
    <source>
        <strain evidence="1">Cra20</strain>
    </source>
</reference>
<protein>
    <recommendedName>
        <fullName evidence="2">Tox-REase-5 domain-containing protein</fullName>
    </recommendedName>
</protein>
<organism evidence="1">
    <name type="scientific">Sphingomonas psychrotolerans</name>
    <dbReference type="NCBI Taxonomy" id="1327635"/>
    <lineage>
        <taxon>Bacteria</taxon>
        <taxon>Pseudomonadati</taxon>
        <taxon>Pseudomonadota</taxon>
        <taxon>Alphaproteobacteria</taxon>
        <taxon>Sphingomonadales</taxon>
        <taxon>Sphingomonadaceae</taxon>
        <taxon>Sphingomonas</taxon>
    </lineage>
</organism>
<gene>
    <name evidence="1" type="ORF">MZO42_15485</name>
</gene>
<accession>A0ABU3N6H8</accession>
<proteinExistence type="predicted"/>
<comment type="caution">
    <text evidence="1">The sequence shown here is derived from an EMBL/GenBank/DDBJ whole genome shotgun (WGS) entry which is preliminary data.</text>
</comment>
<evidence type="ECO:0008006" key="2">
    <source>
        <dbReference type="Google" id="ProtNLM"/>
    </source>
</evidence>